<dbReference type="InterPro" id="IPR033120">
    <property type="entry name" value="HOTDOG_ACOT"/>
</dbReference>
<evidence type="ECO:0000256" key="4">
    <source>
        <dbReference type="ARBA" id="ARBA00022605"/>
    </source>
</evidence>
<accession>A0A699I4L4</accession>
<evidence type="ECO:0000259" key="12">
    <source>
        <dbReference type="PROSITE" id="PS51770"/>
    </source>
</evidence>
<dbReference type="UniPathway" id="UPA00035">
    <property type="reaction ID" value="UER00044"/>
</dbReference>
<dbReference type="InterPro" id="IPR029069">
    <property type="entry name" value="HotDog_dom_sf"/>
</dbReference>
<keyword evidence="4 11" id="KW-0028">Amino-acid biosynthesis</keyword>
<keyword evidence="7 11" id="KW-0663">Pyridoxal phosphate</keyword>
<organism evidence="13">
    <name type="scientific">Tanacetum cinerariifolium</name>
    <name type="common">Dalmatian daisy</name>
    <name type="synonym">Chrysanthemum cinerariifolium</name>
    <dbReference type="NCBI Taxonomy" id="118510"/>
    <lineage>
        <taxon>Eukaryota</taxon>
        <taxon>Viridiplantae</taxon>
        <taxon>Streptophyta</taxon>
        <taxon>Embryophyta</taxon>
        <taxon>Tracheophyta</taxon>
        <taxon>Spermatophyta</taxon>
        <taxon>Magnoliopsida</taxon>
        <taxon>eudicotyledons</taxon>
        <taxon>Gunneridae</taxon>
        <taxon>Pentapetalae</taxon>
        <taxon>asterids</taxon>
        <taxon>campanulids</taxon>
        <taxon>Asterales</taxon>
        <taxon>Asteraceae</taxon>
        <taxon>Asteroideae</taxon>
        <taxon>Anthemideae</taxon>
        <taxon>Anthemidinae</taxon>
        <taxon>Tanacetum</taxon>
    </lineage>
</organism>
<evidence type="ECO:0000256" key="10">
    <source>
        <dbReference type="ARBA" id="ARBA00049047"/>
    </source>
</evidence>
<proteinExistence type="predicted"/>
<evidence type="ECO:0000256" key="2">
    <source>
        <dbReference type="ARBA" id="ARBA00004733"/>
    </source>
</evidence>
<comment type="cofactor">
    <cofactor evidence="1 11">
        <name>pyridoxal 5'-phosphate</name>
        <dbReference type="ChEBI" id="CHEBI:597326"/>
    </cofactor>
</comment>
<keyword evidence="9 11" id="KW-0456">Lyase</keyword>
<dbReference type="InterPro" id="IPR006683">
    <property type="entry name" value="Thioestr_dom"/>
</dbReference>
<comment type="pathway">
    <text evidence="2 11">Amino-acid biosynthesis; L-tryptophan biosynthesis; L-tryptophan from chorismate: step 5/5.</text>
</comment>
<comment type="catalytic activity">
    <reaction evidence="10 11">
        <text>(1S,2R)-1-C-(indol-3-yl)glycerol 3-phosphate + L-serine = D-glyceraldehyde 3-phosphate + L-tryptophan + H2O</text>
        <dbReference type="Rhea" id="RHEA:10532"/>
        <dbReference type="ChEBI" id="CHEBI:15377"/>
        <dbReference type="ChEBI" id="CHEBI:33384"/>
        <dbReference type="ChEBI" id="CHEBI:57912"/>
        <dbReference type="ChEBI" id="CHEBI:58866"/>
        <dbReference type="ChEBI" id="CHEBI:59776"/>
        <dbReference type="EC" id="4.2.1.20"/>
    </reaction>
</comment>
<evidence type="ECO:0000313" key="13">
    <source>
        <dbReference type="EMBL" id="GEY92602.1"/>
    </source>
</evidence>
<evidence type="ECO:0000256" key="1">
    <source>
        <dbReference type="ARBA" id="ARBA00001933"/>
    </source>
</evidence>
<dbReference type="FunFam" id="3.40.50.1100:FF:000004">
    <property type="entry name" value="Tryptophan synthase beta chain"/>
    <property type="match status" value="1"/>
</dbReference>
<keyword evidence="6 11" id="KW-0822">Tryptophan biosynthesis</keyword>
<dbReference type="Pfam" id="PF00291">
    <property type="entry name" value="PALP"/>
    <property type="match status" value="1"/>
</dbReference>
<keyword evidence="5" id="KW-0378">Hydrolase</keyword>
<dbReference type="CDD" id="cd03442">
    <property type="entry name" value="BFIT_BACH"/>
    <property type="match status" value="1"/>
</dbReference>
<name>A0A699I4L4_TANCI</name>
<evidence type="ECO:0000256" key="8">
    <source>
        <dbReference type="ARBA" id="ARBA00023141"/>
    </source>
</evidence>
<dbReference type="EMBL" id="BKCJ010223095">
    <property type="protein sequence ID" value="GEY92602.1"/>
    <property type="molecule type" value="Genomic_DNA"/>
</dbReference>
<dbReference type="GO" id="GO:0004834">
    <property type="term" value="F:tryptophan synthase activity"/>
    <property type="evidence" value="ECO:0007669"/>
    <property type="project" value="UniProtKB-EC"/>
</dbReference>
<evidence type="ECO:0000256" key="9">
    <source>
        <dbReference type="ARBA" id="ARBA00023239"/>
    </source>
</evidence>
<dbReference type="GO" id="GO:0016787">
    <property type="term" value="F:hydrolase activity"/>
    <property type="evidence" value="ECO:0007669"/>
    <property type="project" value="UniProtKB-KW"/>
</dbReference>
<dbReference type="PANTHER" id="PTHR48077">
    <property type="entry name" value="TRYPTOPHAN SYNTHASE-RELATED"/>
    <property type="match status" value="1"/>
</dbReference>
<evidence type="ECO:0000256" key="3">
    <source>
        <dbReference type="ARBA" id="ARBA00012043"/>
    </source>
</evidence>
<dbReference type="Pfam" id="PF03061">
    <property type="entry name" value="4HBT"/>
    <property type="match status" value="1"/>
</dbReference>
<dbReference type="InterPro" id="IPR001926">
    <property type="entry name" value="TrpB-like_PALP"/>
</dbReference>
<dbReference type="EC" id="4.2.1.20" evidence="3 11"/>
<evidence type="ECO:0000256" key="11">
    <source>
        <dbReference type="RuleBase" id="RU003663"/>
    </source>
</evidence>
<evidence type="ECO:0000256" key="6">
    <source>
        <dbReference type="ARBA" id="ARBA00022822"/>
    </source>
</evidence>
<reference evidence="13" key="1">
    <citation type="journal article" date="2019" name="Sci. Rep.">
        <title>Draft genome of Tanacetum cinerariifolium, the natural source of mosquito coil.</title>
        <authorList>
            <person name="Yamashiro T."/>
            <person name="Shiraishi A."/>
            <person name="Satake H."/>
            <person name="Nakayama K."/>
        </authorList>
    </citation>
    <scope>NUCLEOTIDE SEQUENCE</scope>
</reference>
<dbReference type="GO" id="GO:0005737">
    <property type="term" value="C:cytoplasm"/>
    <property type="evidence" value="ECO:0007669"/>
    <property type="project" value="TreeGrafter"/>
</dbReference>
<evidence type="ECO:0000256" key="5">
    <source>
        <dbReference type="ARBA" id="ARBA00022801"/>
    </source>
</evidence>
<dbReference type="NCBIfam" id="NF007970">
    <property type="entry name" value="PRK10694.1"/>
    <property type="match status" value="1"/>
</dbReference>
<dbReference type="PANTHER" id="PTHR48077:SF3">
    <property type="entry name" value="TRYPTOPHAN SYNTHASE"/>
    <property type="match status" value="1"/>
</dbReference>
<gene>
    <name evidence="13" type="ORF">Tci_464576</name>
</gene>
<feature type="domain" description="HotDog ACOT-type" evidence="12">
    <location>
        <begin position="232"/>
        <end position="349"/>
    </location>
</feature>
<dbReference type="SUPFAM" id="SSF53686">
    <property type="entry name" value="Tryptophan synthase beta subunit-like PLP-dependent enzymes"/>
    <property type="match status" value="1"/>
</dbReference>
<dbReference type="AlphaFoldDB" id="A0A699I4L4"/>
<dbReference type="FunFam" id="3.10.129.10:FF:000008">
    <property type="entry name" value="Acyl-CoA thioester hydrolase"/>
    <property type="match status" value="1"/>
</dbReference>
<dbReference type="NCBIfam" id="TIGR00263">
    <property type="entry name" value="trpB"/>
    <property type="match status" value="1"/>
</dbReference>
<comment type="caution">
    <text evidence="13">The sequence shown here is derived from an EMBL/GenBank/DDBJ whole genome shotgun (WGS) entry which is preliminary data.</text>
</comment>
<dbReference type="SUPFAM" id="SSF54637">
    <property type="entry name" value="Thioesterase/thiol ester dehydrase-isomerase"/>
    <property type="match status" value="1"/>
</dbReference>
<dbReference type="InterPro" id="IPR036052">
    <property type="entry name" value="TrpB-like_PALP_sf"/>
</dbReference>
<dbReference type="Gene3D" id="3.10.129.10">
    <property type="entry name" value="Hotdog Thioesterase"/>
    <property type="match status" value="1"/>
</dbReference>
<sequence>MLAIQMHKKEIIAETGAGQHGVATAIACALMNLKCRIYMGYKDIERQKPNVFRMKLMGAKVIPVKSGSGTLKDACNEALRDWSSSYKYSYYMIGTAAGPHPYPKIVKEFQKMIGEEAKQQILEKESRLPDSVIACVGGGSNAIGIFTDFINEKVNLIGVEPAGKGISTGNHGAPLNIGRKGIYFGMKSYLMQNKEGQIQKSWSISAGLDFPSVGPEHAWLNSTKRAQYVSITDKEALEAFTVLSKKEDTNANGDIFGGWIMSQMDMGGAILAKEIAGGKVVTVRVDGMTFLQPISVGDIVSCYANCIKIGKSSIKINVEVWIKKIHSKPSGQYYCATEATFIYVAIDKMGKPRELLPMSII</sequence>
<protein>
    <recommendedName>
        <fullName evidence="3 11">Tryptophan synthase</fullName>
        <ecNumber evidence="3 11">4.2.1.20</ecNumber>
    </recommendedName>
</protein>
<dbReference type="InterPro" id="IPR023026">
    <property type="entry name" value="Trp_synth_beta/beta-like"/>
</dbReference>
<dbReference type="PROSITE" id="PS51770">
    <property type="entry name" value="HOTDOG_ACOT"/>
    <property type="match status" value="1"/>
</dbReference>
<evidence type="ECO:0000256" key="7">
    <source>
        <dbReference type="ARBA" id="ARBA00022898"/>
    </source>
</evidence>
<keyword evidence="8 11" id="KW-0057">Aromatic amino acid biosynthesis</keyword>
<dbReference type="Gene3D" id="3.40.50.1100">
    <property type="match status" value="2"/>
</dbReference>
<dbReference type="InterPro" id="IPR006654">
    <property type="entry name" value="Trp_synth_beta"/>
</dbReference>